<sequence>MKFMVLMMWSCDQYCESPSNVGPIGWKASKMNARFPSLYYEAQNAQNCVNTRQNREVVCVENTKACGLPPLPVMPRNKKALQLHKHTRSRGLAIGGRRGVDGP</sequence>
<comment type="caution">
    <text evidence="1">The sequence shown here is derived from an EMBL/GenBank/DDBJ whole genome shotgun (WGS) entry which is preliminary data.</text>
</comment>
<keyword evidence="2" id="KW-1185">Reference proteome</keyword>
<reference evidence="1 2" key="1">
    <citation type="journal article" date="2019" name="Sci. Rep.">
        <title>Orb-weaving spider Araneus ventricosus genome elucidates the spidroin gene catalogue.</title>
        <authorList>
            <person name="Kono N."/>
            <person name="Nakamura H."/>
            <person name="Ohtoshi R."/>
            <person name="Moran D.A.P."/>
            <person name="Shinohara A."/>
            <person name="Yoshida Y."/>
            <person name="Fujiwara M."/>
            <person name="Mori M."/>
            <person name="Tomita M."/>
            <person name="Arakawa K."/>
        </authorList>
    </citation>
    <scope>NUCLEOTIDE SEQUENCE [LARGE SCALE GENOMIC DNA]</scope>
</reference>
<dbReference type="AlphaFoldDB" id="A0A4Y2PXQ0"/>
<organism evidence="1 2">
    <name type="scientific">Araneus ventricosus</name>
    <name type="common">Orbweaver spider</name>
    <name type="synonym">Epeira ventricosa</name>
    <dbReference type="NCBI Taxonomy" id="182803"/>
    <lineage>
        <taxon>Eukaryota</taxon>
        <taxon>Metazoa</taxon>
        <taxon>Ecdysozoa</taxon>
        <taxon>Arthropoda</taxon>
        <taxon>Chelicerata</taxon>
        <taxon>Arachnida</taxon>
        <taxon>Araneae</taxon>
        <taxon>Araneomorphae</taxon>
        <taxon>Entelegynae</taxon>
        <taxon>Araneoidea</taxon>
        <taxon>Araneidae</taxon>
        <taxon>Araneus</taxon>
    </lineage>
</organism>
<dbReference type="EMBL" id="BGPR01012270">
    <property type="protein sequence ID" value="GBN55350.1"/>
    <property type="molecule type" value="Genomic_DNA"/>
</dbReference>
<dbReference type="Proteomes" id="UP000499080">
    <property type="component" value="Unassembled WGS sequence"/>
</dbReference>
<evidence type="ECO:0000313" key="2">
    <source>
        <dbReference type="Proteomes" id="UP000499080"/>
    </source>
</evidence>
<gene>
    <name evidence="1" type="ORF">AVEN_200583_1</name>
</gene>
<evidence type="ECO:0000313" key="1">
    <source>
        <dbReference type="EMBL" id="GBN55350.1"/>
    </source>
</evidence>
<accession>A0A4Y2PXQ0</accession>
<name>A0A4Y2PXQ0_ARAVE</name>
<protein>
    <submittedName>
        <fullName evidence="1">Uncharacterized protein</fullName>
    </submittedName>
</protein>
<proteinExistence type="predicted"/>